<dbReference type="AlphaFoldDB" id="A0A955LKG9"/>
<sequence>MKNIRPVLVALFLLVIVLFTLDVNVIVASDNDKTVDIYLFYSKACPHCEKEREFLNTYIDSNPGKVLLHEFEVSGSEENAALMYEVGLKLGAVSFSVPYLVIGDAPIVGYSSDITTGLQIADAVQYCSDNPCNDSVAKIVSGKGDEVEVGVKYETIHTPPIQNDIELPFIGVINAQSISLPILTIVVGFLDGFNPCAMWVLVFLISMLVTLKDKRRMWILGSTFILVSGLVYFLFLAAWLNVYFILHYVTFIRYVVGAVAVVGGYINLKRFFSRSKGCETMSEDKRKGVLERIKSIVKTQNYLLAIVGIVVLALSVNVVELVCSAGLPAIYTQVLSLANLDPITYYMYLLMYIVVFMIDDLFVFALAIFTLRVTGISEKYTRMSSLVGGVVILVIGILLLFAPSLLTPSL</sequence>
<evidence type="ECO:0000256" key="1">
    <source>
        <dbReference type="SAM" id="Phobius"/>
    </source>
</evidence>
<evidence type="ECO:0000313" key="2">
    <source>
        <dbReference type="EMBL" id="MCA9391996.1"/>
    </source>
</evidence>
<feature type="transmembrane region" description="Helical" evidence="1">
    <location>
        <begin position="217"/>
        <end position="239"/>
    </location>
</feature>
<evidence type="ECO:0000313" key="3">
    <source>
        <dbReference type="Proteomes" id="UP000751518"/>
    </source>
</evidence>
<protein>
    <recommendedName>
        <fullName evidence="4">Thioredoxin domain-containing protein</fullName>
    </recommendedName>
</protein>
<dbReference type="EMBL" id="JAGQKZ010000013">
    <property type="protein sequence ID" value="MCA9391996.1"/>
    <property type="molecule type" value="Genomic_DNA"/>
</dbReference>
<reference evidence="2" key="2">
    <citation type="journal article" date="2021" name="Microbiome">
        <title>Successional dynamics and alternative stable states in a saline activated sludge microbial community over 9 years.</title>
        <authorList>
            <person name="Wang Y."/>
            <person name="Ye J."/>
            <person name="Ju F."/>
            <person name="Liu L."/>
            <person name="Boyd J.A."/>
            <person name="Deng Y."/>
            <person name="Parks D.H."/>
            <person name="Jiang X."/>
            <person name="Yin X."/>
            <person name="Woodcroft B.J."/>
            <person name="Tyson G.W."/>
            <person name="Hugenholtz P."/>
            <person name="Polz M.F."/>
            <person name="Zhang T."/>
        </authorList>
    </citation>
    <scope>NUCLEOTIDE SEQUENCE</scope>
    <source>
        <strain evidence="2">HKST-UBA03</strain>
    </source>
</reference>
<dbReference type="Gene3D" id="3.40.30.10">
    <property type="entry name" value="Glutaredoxin"/>
    <property type="match status" value="1"/>
</dbReference>
<accession>A0A955LKG9</accession>
<comment type="caution">
    <text evidence="2">The sequence shown here is derived from an EMBL/GenBank/DDBJ whole genome shotgun (WGS) entry which is preliminary data.</text>
</comment>
<feature type="transmembrane region" description="Helical" evidence="1">
    <location>
        <begin position="383"/>
        <end position="406"/>
    </location>
</feature>
<feature type="transmembrane region" description="Helical" evidence="1">
    <location>
        <begin position="182"/>
        <end position="205"/>
    </location>
</feature>
<organism evidence="2 3">
    <name type="scientific">candidate division WWE3 bacterium</name>
    <dbReference type="NCBI Taxonomy" id="2053526"/>
    <lineage>
        <taxon>Bacteria</taxon>
        <taxon>Katanobacteria</taxon>
    </lineage>
</organism>
<gene>
    <name evidence="2" type="ORF">KC614_02215</name>
</gene>
<evidence type="ECO:0008006" key="4">
    <source>
        <dbReference type="Google" id="ProtNLM"/>
    </source>
</evidence>
<feature type="transmembrane region" description="Helical" evidence="1">
    <location>
        <begin position="343"/>
        <end position="371"/>
    </location>
</feature>
<reference evidence="2" key="1">
    <citation type="submission" date="2020-04" db="EMBL/GenBank/DDBJ databases">
        <authorList>
            <person name="Zhang T."/>
        </authorList>
    </citation>
    <scope>NUCLEOTIDE SEQUENCE</scope>
    <source>
        <strain evidence="2">HKST-UBA03</strain>
    </source>
</reference>
<dbReference type="InterPro" id="IPR036249">
    <property type="entry name" value="Thioredoxin-like_sf"/>
</dbReference>
<proteinExistence type="predicted"/>
<keyword evidence="1" id="KW-1133">Transmembrane helix</keyword>
<feature type="transmembrane region" description="Helical" evidence="1">
    <location>
        <begin position="245"/>
        <end position="266"/>
    </location>
</feature>
<dbReference type="SUPFAM" id="SSF52833">
    <property type="entry name" value="Thioredoxin-like"/>
    <property type="match status" value="1"/>
</dbReference>
<name>A0A955LKG9_UNCKA</name>
<keyword evidence="1" id="KW-0472">Membrane</keyword>
<dbReference type="Proteomes" id="UP000751518">
    <property type="component" value="Unassembled WGS sequence"/>
</dbReference>
<keyword evidence="1" id="KW-0812">Transmembrane</keyword>
<feature type="transmembrane region" description="Helical" evidence="1">
    <location>
        <begin position="302"/>
        <end position="331"/>
    </location>
</feature>